<reference evidence="2 3" key="1">
    <citation type="submission" date="2016-10" db="EMBL/GenBank/DDBJ databases">
        <authorList>
            <person name="de Groot N.N."/>
        </authorList>
    </citation>
    <scope>NUCLEOTIDE SEQUENCE [LARGE SCALE GENOMIC DNA]</scope>
    <source>
        <strain evidence="2 3">CPCC 202699</strain>
    </source>
</reference>
<keyword evidence="1" id="KW-1133">Transmembrane helix</keyword>
<keyword evidence="1" id="KW-0472">Membrane</keyword>
<keyword evidence="1" id="KW-0812">Transmembrane</keyword>
<evidence type="ECO:0008006" key="4">
    <source>
        <dbReference type="Google" id="ProtNLM"/>
    </source>
</evidence>
<gene>
    <name evidence="2" type="ORF">SAMN05421504_11294</name>
</gene>
<dbReference type="CDD" id="cd00161">
    <property type="entry name" value="beta-trefoil_Ricin-like"/>
    <property type="match status" value="1"/>
</dbReference>
<dbReference type="Gene3D" id="2.80.10.50">
    <property type="match status" value="1"/>
</dbReference>
<evidence type="ECO:0000313" key="2">
    <source>
        <dbReference type="EMBL" id="SDZ30658.1"/>
    </source>
</evidence>
<dbReference type="EMBL" id="FNON01000012">
    <property type="protein sequence ID" value="SDZ30658.1"/>
    <property type="molecule type" value="Genomic_DNA"/>
</dbReference>
<protein>
    <recommendedName>
        <fullName evidence="4">XRE family transcriptional regulator</fullName>
    </recommendedName>
</protein>
<dbReference type="SUPFAM" id="SSF50370">
    <property type="entry name" value="Ricin B-like lectins"/>
    <property type="match status" value="1"/>
</dbReference>
<feature type="transmembrane region" description="Helical" evidence="1">
    <location>
        <begin position="107"/>
        <end position="129"/>
    </location>
</feature>
<accession>A0A1H3RZ70</accession>
<dbReference type="AlphaFoldDB" id="A0A1H3RZ70"/>
<proteinExistence type="predicted"/>
<evidence type="ECO:0000313" key="3">
    <source>
        <dbReference type="Proteomes" id="UP000199515"/>
    </source>
</evidence>
<keyword evidence="3" id="KW-1185">Reference proteome</keyword>
<evidence type="ECO:0000256" key="1">
    <source>
        <dbReference type="SAM" id="Phobius"/>
    </source>
</evidence>
<organism evidence="2 3">
    <name type="scientific">Amycolatopsis xylanica</name>
    <dbReference type="NCBI Taxonomy" id="589385"/>
    <lineage>
        <taxon>Bacteria</taxon>
        <taxon>Bacillati</taxon>
        <taxon>Actinomycetota</taxon>
        <taxon>Actinomycetes</taxon>
        <taxon>Pseudonocardiales</taxon>
        <taxon>Pseudonocardiaceae</taxon>
        <taxon>Amycolatopsis</taxon>
    </lineage>
</organism>
<sequence>MPVTLEPRPEEASTPAEFVAALNRLRLWSGLTYRQLEGKAAAAGDVLPPSTTATALGRTTLPREQLVETFVKACGADPENWVAARKRLAMGPDAAAPEPPSRERRRLWPLLLAAVVLVAAGAVTTVLLLGERGPLETGFYHLKPAHIPDRNLCFGEGRERNGRTDRPLAVQRPCADVVPATKLVAVGTGVYEVQWHHPQIGIGCLSVDDAALGDGALLSPHDCTGAAHQRFLLDPVDIPVPGGFLLRPVHSGLCVGVLGGFAEVSPGAEAVQTPCTGKADQEVLVEPA</sequence>
<dbReference type="InterPro" id="IPR035992">
    <property type="entry name" value="Ricin_B-like_lectins"/>
</dbReference>
<dbReference type="Proteomes" id="UP000199515">
    <property type="component" value="Unassembled WGS sequence"/>
</dbReference>
<dbReference type="STRING" id="589385.SAMN05421504_11294"/>
<name>A0A1H3RZ70_9PSEU</name>